<accession>A0A0N0XJF2</accession>
<keyword evidence="1" id="KW-0732">Signal</keyword>
<proteinExistence type="predicted"/>
<dbReference type="EMBL" id="LAQT01000005">
    <property type="protein sequence ID" value="KPC53747.1"/>
    <property type="molecule type" value="Genomic_DNA"/>
</dbReference>
<organism evidence="3 4">
    <name type="scientific">Amantichitinum ursilacus</name>
    <dbReference type="NCBI Taxonomy" id="857265"/>
    <lineage>
        <taxon>Bacteria</taxon>
        <taxon>Pseudomonadati</taxon>
        <taxon>Pseudomonadota</taxon>
        <taxon>Betaproteobacteria</taxon>
        <taxon>Neisseriales</taxon>
        <taxon>Chitinibacteraceae</taxon>
        <taxon>Amantichitinum</taxon>
    </lineage>
</organism>
<feature type="domain" description="DUF2135" evidence="2">
    <location>
        <begin position="202"/>
        <end position="252"/>
    </location>
</feature>
<comment type="caution">
    <text evidence="3">The sequence shown here is derived from an EMBL/GenBank/DDBJ whole genome shotgun (WGS) entry which is preliminary data.</text>
</comment>
<dbReference type="InterPro" id="IPR019220">
    <property type="entry name" value="DUF2135"/>
</dbReference>
<evidence type="ECO:0000313" key="4">
    <source>
        <dbReference type="Proteomes" id="UP000037939"/>
    </source>
</evidence>
<dbReference type="RefSeq" id="WP_053937242.1">
    <property type="nucleotide sequence ID" value="NZ_LAQT01000005.1"/>
</dbReference>
<feature type="chain" id="PRO_5005863038" description="DUF2135 domain-containing protein" evidence="1">
    <location>
        <begin position="22"/>
        <end position="267"/>
    </location>
</feature>
<evidence type="ECO:0000256" key="1">
    <source>
        <dbReference type="SAM" id="SignalP"/>
    </source>
</evidence>
<keyword evidence="4" id="KW-1185">Reference proteome</keyword>
<dbReference type="OrthoDB" id="266279at2"/>
<dbReference type="STRING" id="857265.WG78_07885"/>
<evidence type="ECO:0000259" key="2">
    <source>
        <dbReference type="Pfam" id="PF09906"/>
    </source>
</evidence>
<name>A0A0N0XJF2_9NEIS</name>
<dbReference type="Proteomes" id="UP000037939">
    <property type="component" value="Unassembled WGS sequence"/>
</dbReference>
<dbReference type="AlphaFoldDB" id="A0A0N0XJF2"/>
<gene>
    <name evidence="3" type="ORF">WG78_07885</name>
</gene>
<reference evidence="3 4" key="1">
    <citation type="submission" date="2015-07" db="EMBL/GenBank/DDBJ databases">
        <title>Draft genome sequence of the Amantichitinum ursilacus IGB-41, a new chitin-degrading bacterium.</title>
        <authorList>
            <person name="Kirstahler P."/>
            <person name="Guenther M."/>
            <person name="Grumaz C."/>
            <person name="Rupp S."/>
            <person name="Zibek S."/>
            <person name="Sohn K."/>
        </authorList>
    </citation>
    <scope>NUCLEOTIDE SEQUENCE [LARGE SCALE GENOMIC DNA]</scope>
    <source>
        <strain evidence="3 4">IGB-41</strain>
    </source>
</reference>
<sequence>MKRSKRLLGACLLLSFSVSHATGGLEIDEPAGGWRNTAGKSERYTQNVVYPATFVNTPEGQSKMALIRGHIGNHPKAAGDKSADKPYRMLVNGVPMPLRVDEDGTFSRPYSFGAGANSVAISSPDGREHAETQFYDSNKDRISPRLRVVLSWSSNNTDLDLHVVSPDGQHCYYGDRVVKNGGALDVDVTSGYGPEIYANPSPPPGRYLVYVNYYGGYSRDGAANREITVAQVSIISNENTLHEKQQMIRVPMRKPGELTLVGSFVYP</sequence>
<feature type="signal peptide" evidence="1">
    <location>
        <begin position="1"/>
        <end position="21"/>
    </location>
</feature>
<dbReference type="PATRIC" id="fig|857265.3.peg.1616"/>
<protein>
    <recommendedName>
        <fullName evidence="2">DUF2135 domain-containing protein</fullName>
    </recommendedName>
</protein>
<dbReference type="Pfam" id="PF09906">
    <property type="entry name" value="DUF2135"/>
    <property type="match status" value="1"/>
</dbReference>
<dbReference type="Gene3D" id="2.60.120.380">
    <property type="match status" value="1"/>
</dbReference>
<evidence type="ECO:0000313" key="3">
    <source>
        <dbReference type="EMBL" id="KPC53747.1"/>
    </source>
</evidence>